<comment type="caution">
    <text evidence="9">The sequence shown here is derived from an EMBL/GenBank/DDBJ whole genome shotgun (WGS) entry which is preliminary data.</text>
</comment>
<dbReference type="Proteomes" id="UP000789759">
    <property type="component" value="Unassembled WGS sequence"/>
</dbReference>
<evidence type="ECO:0000256" key="2">
    <source>
        <dbReference type="ARBA" id="ARBA00007526"/>
    </source>
</evidence>
<keyword evidence="8" id="KW-0010">Activator</keyword>
<keyword evidence="4 8" id="KW-0805">Transcription regulation</keyword>
<dbReference type="GO" id="GO:0006357">
    <property type="term" value="P:regulation of transcription by RNA polymerase II"/>
    <property type="evidence" value="ECO:0007669"/>
    <property type="project" value="InterPro"/>
</dbReference>
<sequence>NENKFHHAKGRITQMVEPDPTTIIWRDLDWILAQPDGLNSNNVLSYFETSPFWDQQCNNASLKMQTRFNDLKDLTMLLKKMKGIEFQVVHERPPALWVIRKQKRLSEWEAYQHVEFHPATGYTWKVGDSQLGTSSSKKSRIAQQDPAELLEFRNGVERAFKSTTIKMTQQLNQVFAQSQEKIQELTTGSQSDMTISDTVRWLVTFQTLDQTLAQPSSPNQPNAELKNYIYSLLVKKLLQKESEQGLEDRNNHL</sequence>
<dbReference type="InterPro" id="IPR038566">
    <property type="entry name" value="Mediator_Med6_sf"/>
</dbReference>
<evidence type="ECO:0000256" key="7">
    <source>
        <dbReference type="ARBA" id="ARBA00031259"/>
    </source>
</evidence>
<keyword evidence="10" id="KW-1185">Reference proteome</keyword>
<comment type="subunit">
    <text evidence="8">Component of the Mediator complex.</text>
</comment>
<dbReference type="OrthoDB" id="344220at2759"/>
<comment type="similarity">
    <text evidence="2 8">Belongs to the Mediator complex subunit 6 family.</text>
</comment>
<evidence type="ECO:0000313" key="9">
    <source>
        <dbReference type="EMBL" id="CAG8565403.1"/>
    </source>
</evidence>
<comment type="subcellular location">
    <subcellularLocation>
        <location evidence="1 8">Nucleus</location>
    </subcellularLocation>
</comment>
<name>A0A9N9BJ04_9GLOM</name>
<evidence type="ECO:0000256" key="3">
    <source>
        <dbReference type="ARBA" id="ARBA00020634"/>
    </source>
</evidence>
<keyword evidence="5 8" id="KW-0804">Transcription</keyword>
<dbReference type="Gene3D" id="3.10.450.580">
    <property type="entry name" value="Mediator complex, subunit Med6"/>
    <property type="match status" value="1"/>
</dbReference>
<dbReference type="EMBL" id="CAJVQA010003069">
    <property type="protein sequence ID" value="CAG8565403.1"/>
    <property type="molecule type" value="Genomic_DNA"/>
</dbReference>
<protein>
    <recommendedName>
        <fullName evidence="3 8">Mediator of RNA polymerase II transcription subunit 6</fullName>
    </recommendedName>
    <alternativeName>
        <fullName evidence="7 8">Mediator complex subunit 6</fullName>
    </alternativeName>
</protein>
<evidence type="ECO:0000256" key="1">
    <source>
        <dbReference type="ARBA" id="ARBA00004123"/>
    </source>
</evidence>
<dbReference type="PANTHER" id="PTHR13104">
    <property type="entry name" value="MED-6-RELATED"/>
    <property type="match status" value="1"/>
</dbReference>
<comment type="function">
    <text evidence="8">Component of the Mediator complex, a coactivator involved in the regulated transcription of nearly all RNA polymerase II-dependent genes. Mediator functions as a bridge to convey information from gene-specific regulatory proteins to the basal RNA polymerase II transcription machinery. Mediator is recruited to promoters by direct interactions with regulatory proteins and serves as a scaffold for the assembly of a functional preinitiation complex with RNA polymerase II and the general transcription factors.</text>
</comment>
<accession>A0A9N9BJ04</accession>
<feature type="non-terminal residue" evidence="9">
    <location>
        <position position="1"/>
    </location>
</feature>
<evidence type="ECO:0000256" key="8">
    <source>
        <dbReference type="RuleBase" id="RU364143"/>
    </source>
</evidence>
<reference evidence="9" key="1">
    <citation type="submission" date="2021-06" db="EMBL/GenBank/DDBJ databases">
        <authorList>
            <person name="Kallberg Y."/>
            <person name="Tangrot J."/>
            <person name="Rosling A."/>
        </authorList>
    </citation>
    <scope>NUCLEOTIDE SEQUENCE</scope>
    <source>
        <strain evidence="9">FL966</strain>
    </source>
</reference>
<keyword evidence="6 8" id="KW-0539">Nucleus</keyword>
<organism evidence="9 10">
    <name type="scientific">Cetraspora pellucida</name>
    <dbReference type="NCBI Taxonomy" id="1433469"/>
    <lineage>
        <taxon>Eukaryota</taxon>
        <taxon>Fungi</taxon>
        <taxon>Fungi incertae sedis</taxon>
        <taxon>Mucoromycota</taxon>
        <taxon>Glomeromycotina</taxon>
        <taxon>Glomeromycetes</taxon>
        <taxon>Diversisporales</taxon>
        <taxon>Gigasporaceae</taxon>
        <taxon>Cetraspora</taxon>
    </lineage>
</organism>
<proteinExistence type="inferred from homology"/>
<evidence type="ECO:0000256" key="5">
    <source>
        <dbReference type="ARBA" id="ARBA00023163"/>
    </source>
</evidence>
<dbReference type="GO" id="GO:0003712">
    <property type="term" value="F:transcription coregulator activity"/>
    <property type="evidence" value="ECO:0007669"/>
    <property type="project" value="InterPro"/>
</dbReference>
<dbReference type="AlphaFoldDB" id="A0A9N9BJ04"/>
<gene>
    <name evidence="8" type="primary">MED6</name>
    <name evidence="9" type="ORF">CPELLU_LOCUS5401</name>
</gene>
<evidence type="ECO:0000256" key="6">
    <source>
        <dbReference type="ARBA" id="ARBA00023242"/>
    </source>
</evidence>
<dbReference type="InterPro" id="IPR007018">
    <property type="entry name" value="Mediator_Med6"/>
</dbReference>
<evidence type="ECO:0000256" key="4">
    <source>
        <dbReference type="ARBA" id="ARBA00023015"/>
    </source>
</evidence>
<dbReference type="Pfam" id="PF04934">
    <property type="entry name" value="Med6"/>
    <property type="match status" value="1"/>
</dbReference>
<evidence type="ECO:0000313" key="10">
    <source>
        <dbReference type="Proteomes" id="UP000789759"/>
    </source>
</evidence>
<dbReference type="GO" id="GO:0016592">
    <property type="term" value="C:mediator complex"/>
    <property type="evidence" value="ECO:0007669"/>
    <property type="project" value="InterPro"/>
</dbReference>